<dbReference type="AlphaFoldDB" id="A0AAE3DKH0"/>
<keyword evidence="6 10" id="KW-0808">Transferase</keyword>
<organism evidence="12 13">
    <name type="scientific">Brotaphodocola catenula</name>
    <dbReference type="NCBI Taxonomy" id="2885361"/>
    <lineage>
        <taxon>Bacteria</taxon>
        <taxon>Bacillati</taxon>
        <taxon>Bacillota</taxon>
        <taxon>Clostridia</taxon>
        <taxon>Lachnospirales</taxon>
        <taxon>Lachnospiraceae</taxon>
        <taxon>Brotaphodocola</taxon>
    </lineage>
</organism>
<gene>
    <name evidence="12" type="primary">malQ</name>
    <name evidence="12" type="ORF">LKD32_09975</name>
</gene>
<dbReference type="NCBIfam" id="NF011080">
    <property type="entry name" value="PRK14508.1-3"/>
    <property type="match status" value="1"/>
</dbReference>
<evidence type="ECO:0000256" key="4">
    <source>
        <dbReference type="ARBA" id="ARBA00020295"/>
    </source>
</evidence>
<dbReference type="Pfam" id="PF02446">
    <property type="entry name" value="Glyco_hydro_77"/>
    <property type="match status" value="1"/>
</dbReference>
<dbReference type="EC" id="2.4.1.25" evidence="3 10"/>
<evidence type="ECO:0000256" key="2">
    <source>
        <dbReference type="ARBA" id="ARBA00005684"/>
    </source>
</evidence>
<dbReference type="Gene3D" id="3.20.20.80">
    <property type="entry name" value="Glycosidases"/>
    <property type="match status" value="1"/>
</dbReference>
<comment type="caution">
    <text evidence="12">The sequence shown here is derived from an EMBL/GenBank/DDBJ whole genome shotgun (WGS) entry which is preliminary data.</text>
</comment>
<evidence type="ECO:0000256" key="11">
    <source>
        <dbReference type="SAM" id="MobiDB-lite"/>
    </source>
</evidence>
<sequence>MEKRGCGMLLPVASLPSKYGIGAFSKEAYEFVDKLVKVGQQYWQILPLGPTGYGDSPYQAFGAFAGNPYFIDLEQLIEAGLLTEEECQMADFGSDDRDIDYGKIYENRFPLLKKAFLRWEEQQKKAGLDEKEIRKYLKKQLRAETRDYCFYMALKNQFGGKSFSEWDKDIRTREDDALKHYKKELGEEIAFYEFQQMIFEKQWKALKTYANERGIRIIGDIPIYVASDSADSWAHPELFQFDEDCRPTAVAGCPPDAFSATGQLWGNPLYRWDYHKKTGYSWWMDRMEYSFELYDVVRVDHFRGFDAYYSIPAGSKTAEFGHWEDGPGYNLFKKMKERFGTLDIIAEDLGFLTPSVFKLVEKTGFPGMKVLEFAFDGGPGNQYLPHHYEKNCVVYTGTHDNMTLQGWYHELSPETKKFAVNYLGNERTPQGEIHWDYIRLALASTARLAVIPVQDYLGLGNRARINEPSTLGKNWRWRMKTGDLTEEILERCRQMAEQYSRVPEDKQEDEPEKDLEKM</sequence>
<comment type="catalytic activity">
    <reaction evidence="1 10">
        <text>Transfers a segment of a (1-&gt;4)-alpha-D-glucan to a new position in an acceptor, which may be glucose or a (1-&gt;4)-alpha-D-glucan.</text>
        <dbReference type="EC" id="2.4.1.25"/>
    </reaction>
</comment>
<dbReference type="RefSeq" id="WP_308451566.1">
    <property type="nucleotide sequence ID" value="NZ_JAJEPU010000028.1"/>
</dbReference>
<proteinExistence type="inferred from homology"/>
<keyword evidence="5 10" id="KW-0328">Glycosyltransferase</keyword>
<comment type="similarity">
    <text evidence="2 10">Belongs to the disproportionating enzyme family.</text>
</comment>
<dbReference type="GO" id="GO:0004134">
    <property type="term" value="F:4-alpha-glucanotransferase activity"/>
    <property type="evidence" value="ECO:0007669"/>
    <property type="project" value="UniProtKB-EC"/>
</dbReference>
<evidence type="ECO:0000256" key="7">
    <source>
        <dbReference type="ARBA" id="ARBA00023277"/>
    </source>
</evidence>
<evidence type="ECO:0000256" key="3">
    <source>
        <dbReference type="ARBA" id="ARBA00012560"/>
    </source>
</evidence>
<feature type="region of interest" description="Disordered" evidence="11">
    <location>
        <begin position="497"/>
        <end position="518"/>
    </location>
</feature>
<evidence type="ECO:0000256" key="8">
    <source>
        <dbReference type="ARBA" id="ARBA00031423"/>
    </source>
</evidence>
<name>A0AAE3DKH0_9FIRM</name>
<evidence type="ECO:0000256" key="1">
    <source>
        <dbReference type="ARBA" id="ARBA00000439"/>
    </source>
</evidence>
<keyword evidence="7 10" id="KW-0119">Carbohydrate metabolism</keyword>
<dbReference type="InterPro" id="IPR017853">
    <property type="entry name" value="GH"/>
</dbReference>
<reference evidence="12" key="1">
    <citation type="submission" date="2021-10" db="EMBL/GenBank/DDBJ databases">
        <title>Anaerobic single-cell dispensing facilitates the cultivation of human gut bacteria.</title>
        <authorList>
            <person name="Afrizal A."/>
        </authorList>
    </citation>
    <scope>NUCLEOTIDE SEQUENCE</scope>
    <source>
        <strain evidence="12">CLA-AA-H274</strain>
    </source>
</reference>
<dbReference type="Proteomes" id="UP001198962">
    <property type="component" value="Unassembled WGS sequence"/>
</dbReference>
<evidence type="ECO:0000256" key="6">
    <source>
        <dbReference type="ARBA" id="ARBA00022679"/>
    </source>
</evidence>
<dbReference type="SUPFAM" id="SSF51445">
    <property type="entry name" value="(Trans)glycosidases"/>
    <property type="match status" value="1"/>
</dbReference>
<dbReference type="GO" id="GO:0005975">
    <property type="term" value="P:carbohydrate metabolic process"/>
    <property type="evidence" value="ECO:0007669"/>
    <property type="project" value="InterPro"/>
</dbReference>
<dbReference type="PANTHER" id="PTHR32438">
    <property type="entry name" value="4-ALPHA-GLUCANOTRANSFERASE DPE1, CHLOROPLASTIC/AMYLOPLASTIC"/>
    <property type="match status" value="1"/>
</dbReference>
<evidence type="ECO:0000256" key="5">
    <source>
        <dbReference type="ARBA" id="ARBA00022676"/>
    </source>
</evidence>
<dbReference type="PANTHER" id="PTHR32438:SF5">
    <property type="entry name" value="4-ALPHA-GLUCANOTRANSFERASE DPE1, CHLOROPLASTIC_AMYLOPLASTIC"/>
    <property type="match status" value="1"/>
</dbReference>
<evidence type="ECO:0000256" key="9">
    <source>
        <dbReference type="ARBA" id="ARBA00031501"/>
    </source>
</evidence>
<accession>A0AAE3DKH0</accession>
<evidence type="ECO:0000313" key="12">
    <source>
        <dbReference type="EMBL" id="MCC2165197.1"/>
    </source>
</evidence>
<evidence type="ECO:0000313" key="13">
    <source>
        <dbReference type="Proteomes" id="UP001198962"/>
    </source>
</evidence>
<dbReference type="EMBL" id="JAJEPU010000028">
    <property type="protein sequence ID" value="MCC2165197.1"/>
    <property type="molecule type" value="Genomic_DNA"/>
</dbReference>
<feature type="compositionally biased region" description="Acidic residues" evidence="11">
    <location>
        <begin position="506"/>
        <end position="518"/>
    </location>
</feature>
<dbReference type="NCBIfam" id="TIGR00217">
    <property type="entry name" value="malQ"/>
    <property type="match status" value="1"/>
</dbReference>
<dbReference type="InterPro" id="IPR003385">
    <property type="entry name" value="Glyco_hydro_77"/>
</dbReference>
<evidence type="ECO:0000256" key="10">
    <source>
        <dbReference type="RuleBase" id="RU361207"/>
    </source>
</evidence>
<keyword evidence="13" id="KW-1185">Reference proteome</keyword>
<protein>
    <recommendedName>
        <fullName evidence="4 10">4-alpha-glucanotransferase</fullName>
        <ecNumber evidence="3 10">2.4.1.25</ecNumber>
    </recommendedName>
    <alternativeName>
        <fullName evidence="8 10">Amylomaltase</fullName>
    </alternativeName>
    <alternativeName>
        <fullName evidence="9 10">Disproportionating enzyme</fullName>
    </alternativeName>
</protein>